<organism evidence="3 4">
    <name type="scientific">Solitalea koreensis</name>
    <dbReference type="NCBI Taxonomy" id="543615"/>
    <lineage>
        <taxon>Bacteria</taxon>
        <taxon>Pseudomonadati</taxon>
        <taxon>Bacteroidota</taxon>
        <taxon>Sphingobacteriia</taxon>
        <taxon>Sphingobacteriales</taxon>
        <taxon>Sphingobacteriaceae</taxon>
        <taxon>Solitalea</taxon>
    </lineage>
</organism>
<sequence>MKSFLRALPKKWICALVAITMLSSCANELKLVKINNEDPVYVKKHDLKKSTENVVAAVSDAKLTNEVTLANMTTELTNKAQLTETPDASSAVFVSTQTTPSVSSETKTMCQLVKEKMAENAVISALPAKAQQKMENFVVKRVAKIEAKHKAKAAAAAPAIINREFTIGLIILLAGILLTAVVDGTLGGIVSVVGVVLMVIGLIHGV</sequence>
<keyword evidence="1" id="KW-1133">Transmembrane helix</keyword>
<protein>
    <submittedName>
        <fullName evidence="3">Uncharacterized protein</fullName>
    </submittedName>
</protein>
<dbReference type="EMBL" id="FXSZ01000003">
    <property type="protein sequence ID" value="SMO52308.1"/>
    <property type="molecule type" value="Genomic_DNA"/>
</dbReference>
<gene>
    <name evidence="3" type="ORF">SAMN06265350_10353</name>
</gene>
<keyword evidence="1" id="KW-0472">Membrane</keyword>
<dbReference type="RefSeq" id="WP_142602295.1">
    <property type="nucleotide sequence ID" value="NZ_FXSZ01000003.1"/>
</dbReference>
<name>A0A521BYN3_9SPHI</name>
<keyword evidence="2" id="KW-0732">Signal</keyword>
<proteinExistence type="predicted"/>
<reference evidence="3 4" key="1">
    <citation type="submission" date="2017-05" db="EMBL/GenBank/DDBJ databases">
        <authorList>
            <person name="Varghese N."/>
            <person name="Submissions S."/>
        </authorList>
    </citation>
    <scope>NUCLEOTIDE SEQUENCE [LARGE SCALE GENOMIC DNA]</scope>
    <source>
        <strain evidence="3 4">DSM 21342</strain>
    </source>
</reference>
<dbReference type="Proteomes" id="UP000315971">
    <property type="component" value="Unassembled WGS sequence"/>
</dbReference>
<evidence type="ECO:0000256" key="2">
    <source>
        <dbReference type="SAM" id="SignalP"/>
    </source>
</evidence>
<feature type="chain" id="PRO_5021717722" evidence="2">
    <location>
        <begin position="27"/>
        <end position="206"/>
    </location>
</feature>
<dbReference type="PROSITE" id="PS51257">
    <property type="entry name" value="PROKAR_LIPOPROTEIN"/>
    <property type="match status" value="1"/>
</dbReference>
<keyword evidence="4" id="KW-1185">Reference proteome</keyword>
<feature type="signal peptide" evidence="2">
    <location>
        <begin position="1"/>
        <end position="26"/>
    </location>
</feature>
<keyword evidence="1" id="KW-0812">Transmembrane</keyword>
<feature type="transmembrane region" description="Helical" evidence="1">
    <location>
        <begin position="170"/>
        <end position="203"/>
    </location>
</feature>
<evidence type="ECO:0000313" key="4">
    <source>
        <dbReference type="Proteomes" id="UP000315971"/>
    </source>
</evidence>
<dbReference type="AlphaFoldDB" id="A0A521BYN3"/>
<evidence type="ECO:0000256" key="1">
    <source>
        <dbReference type="SAM" id="Phobius"/>
    </source>
</evidence>
<accession>A0A521BYN3</accession>
<evidence type="ECO:0000313" key="3">
    <source>
        <dbReference type="EMBL" id="SMO52308.1"/>
    </source>
</evidence>